<accession>A0AA38VT65</accession>
<sequence length="369" mass="40255">MASIPHTMRSLVATKWCKPDEYEVLELPVPEIQDPDEVLLKVHVSAIQTGDTMLAKGSTNFLSKPKLPVKLGIQGAGVVVAVGSGVKDLRPGDEVYGTHTAHPILPWQLVGYCSEYVVTKESYLLRKPSHMSFEEVVSLLTSAITAYQAIREGLDLMPGSGSDKLEGKTVFVPAALGSTGFVAAQMLKKVYGAGKVISTVSTPKVPLVEKLMPGIVDRVIDYKAQDVVKEVGLGEVDFIYNTTWNLKSYYPLLNPRTGVVVAIAGAVPKSETLRHLFGKTLPFWLAWSCDLFQLYYKWQFWGTGIKQVFVSGDPGIREDMEAAGEIIASGKLKAVMTVVDFNDLDAVKRECAKIEQLKGAVGKLIIRIA</sequence>
<dbReference type="Proteomes" id="UP001174691">
    <property type="component" value="Unassembled WGS sequence"/>
</dbReference>
<dbReference type="InterPro" id="IPR036291">
    <property type="entry name" value="NAD(P)-bd_dom_sf"/>
</dbReference>
<gene>
    <name evidence="2" type="ORF">NKR19_g5342</name>
</gene>
<dbReference type="PANTHER" id="PTHR11695:SF648">
    <property type="entry name" value="ZINC-BINDING OXIDOREDUCTASE"/>
    <property type="match status" value="1"/>
</dbReference>
<dbReference type="Gene3D" id="3.40.50.720">
    <property type="entry name" value="NAD(P)-binding Rossmann-like Domain"/>
    <property type="match status" value="1"/>
</dbReference>
<comment type="caution">
    <text evidence="2">The sequence shown here is derived from an EMBL/GenBank/DDBJ whole genome shotgun (WGS) entry which is preliminary data.</text>
</comment>
<dbReference type="GO" id="GO:0016491">
    <property type="term" value="F:oxidoreductase activity"/>
    <property type="evidence" value="ECO:0007669"/>
    <property type="project" value="InterPro"/>
</dbReference>
<evidence type="ECO:0000313" key="2">
    <source>
        <dbReference type="EMBL" id="KAJ9150136.1"/>
    </source>
</evidence>
<organism evidence="2 3">
    <name type="scientific">Coniochaeta hoffmannii</name>
    <dbReference type="NCBI Taxonomy" id="91930"/>
    <lineage>
        <taxon>Eukaryota</taxon>
        <taxon>Fungi</taxon>
        <taxon>Dikarya</taxon>
        <taxon>Ascomycota</taxon>
        <taxon>Pezizomycotina</taxon>
        <taxon>Sordariomycetes</taxon>
        <taxon>Sordariomycetidae</taxon>
        <taxon>Coniochaetales</taxon>
        <taxon>Coniochaetaceae</taxon>
        <taxon>Coniochaeta</taxon>
    </lineage>
</organism>
<evidence type="ECO:0000313" key="3">
    <source>
        <dbReference type="Proteomes" id="UP001174691"/>
    </source>
</evidence>
<name>A0AA38VT65_9PEZI</name>
<protein>
    <submittedName>
        <fullName evidence="2">GroES-like protein</fullName>
    </submittedName>
</protein>
<evidence type="ECO:0000259" key="1">
    <source>
        <dbReference type="SMART" id="SM00829"/>
    </source>
</evidence>
<dbReference type="InterPro" id="IPR011032">
    <property type="entry name" value="GroES-like_sf"/>
</dbReference>
<dbReference type="Gene3D" id="3.90.180.10">
    <property type="entry name" value="Medium-chain alcohol dehydrogenases, catalytic domain"/>
    <property type="match status" value="1"/>
</dbReference>
<dbReference type="Pfam" id="PF08240">
    <property type="entry name" value="ADH_N"/>
    <property type="match status" value="1"/>
</dbReference>
<dbReference type="SUPFAM" id="SSF51735">
    <property type="entry name" value="NAD(P)-binding Rossmann-fold domains"/>
    <property type="match status" value="1"/>
</dbReference>
<proteinExistence type="predicted"/>
<dbReference type="SUPFAM" id="SSF50129">
    <property type="entry name" value="GroES-like"/>
    <property type="match status" value="1"/>
</dbReference>
<dbReference type="InterPro" id="IPR050700">
    <property type="entry name" value="YIM1/Zinc_Alcohol_DH_Fams"/>
</dbReference>
<dbReference type="InterPro" id="IPR013154">
    <property type="entry name" value="ADH-like_N"/>
</dbReference>
<keyword evidence="3" id="KW-1185">Reference proteome</keyword>
<dbReference type="AlphaFoldDB" id="A0AA38VT65"/>
<dbReference type="InterPro" id="IPR020843">
    <property type="entry name" value="ER"/>
</dbReference>
<dbReference type="SMART" id="SM00829">
    <property type="entry name" value="PKS_ER"/>
    <property type="match status" value="1"/>
</dbReference>
<dbReference type="PANTHER" id="PTHR11695">
    <property type="entry name" value="ALCOHOL DEHYDROGENASE RELATED"/>
    <property type="match status" value="1"/>
</dbReference>
<dbReference type="EMBL" id="JANBVN010000073">
    <property type="protein sequence ID" value="KAJ9150136.1"/>
    <property type="molecule type" value="Genomic_DNA"/>
</dbReference>
<dbReference type="CDD" id="cd05289">
    <property type="entry name" value="MDR_like_2"/>
    <property type="match status" value="1"/>
</dbReference>
<feature type="domain" description="Enoyl reductase (ER)" evidence="1">
    <location>
        <begin position="9"/>
        <end position="336"/>
    </location>
</feature>
<reference evidence="2" key="1">
    <citation type="submission" date="2022-07" db="EMBL/GenBank/DDBJ databases">
        <title>Fungi with potential for degradation of polypropylene.</title>
        <authorList>
            <person name="Gostincar C."/>
        </authorList>
    </citation>
    <scope>NUCLEOTIDE SEQUENCE</scope>
    <source>
        <strain evidence="2">EXF-13287</strain>
    </source>
</reference>
<dbReference type="Pfam" id="PF13602">
    <property type="entry name" value="ADH_zinc_N_2"/>
    <property type="match status" value="1"/>
</dbReference>